<evidence type="ECO:0000313" key="2">
    <source>
        <dbReference type="Proteomes" id="UP000814033"/>
    </source>
</evidence>
<name>A0ACB8RD73_9AGAM</name>
<evidence type="ECO:0000313" key="1">
    <source>
        <dbReference type="EMBL" id="KAI0042131.1"/>
    </source>
</evidence>
<dbReference type="Proteomes" id="UP000814033">
    <property type="component" value="Unassembled WGS sequence"/>
</dbReference>
<reference evidence="1" key="2">
    <citation type="journal article" date="2022" name="New Phytol.">
        <title>Evolutionary transition to the ectomycorrhizal habit in the genomes of a hyperdiverse lineage of mushroom-forming fungi.</title>
        <authorList>
            <person name="Looney B."/>
            <person name="Miyauchi S."/>
            <person name="Morin E."/>
            <person name="Drula E."/>
            <person name="Courty P.E."/>
            <person name="Kohler A."/>
            <person name="Kuo A."/>
            <person name="LaButti K."/>
            <person name="Pangilinan J."/>
            <person name="Lipzen A."/>
            <person name="Riley R."/>
            <person name="Andreopoulos W."/>
            <person name="He G."/>
            <person name="Johnson J."/>
            <person name="Nolan M."/>
            <person name="Tritt A."/>
            <person name="Barry K.W."/>
            <person name="Grigoriev I.V."/>
            <person name="Nagy L.G."/>
            <person name="Hibbett D."/>
            <person name="Henrissat B."/>
            <person name="Matheny P.B."/>
            <person name="Labbe J."/>
            <person name="Martin F.M."/>
        </authorList>
    </citation>
    <scope>NUCLEOTIDE SEQUENCE</scope>
    <source>
        <strain evidence="1">FP105234-sp</strain>
    </source>
</reference>
<dbReference type="EMBL" id="MU276082">
    <property type="protein sequence ID" value="KAI0042131.1"/>
    <property type="molecule type" value="Genomic_DNA"/>
</dbReference>
<proteinExistence type="predicted"/>
<protein>
    <submittedName>
        <fullName evidence="1">Uncharacterized protein</fullName>
    </submittedName>
</protein>
<accession>A0ACB8RD73</accession>
<keyword evidence="2" id="KW-1185">Reference proteome</keyword>
<gene>
    <name evidence="1" type="ORF">FA95DRAFT_1564613</name>
</gene>
<sequence length="107" mass="11726">MPRHTSSPTHSSRGSSVSSRDSRSTLASLGSLSSSSSRVDPESVQQYVQGSRRPRSFESSRQRATYSPSSPSAKTGNNSRHVSAPRQPGHQYVDSRIPLIRQGWAVW</sequence>
<organism evidence="1 2">
    <name type="scientific">Auriscalpium vulgare</name>
    <dbReference type="NCBI Taxonomy" id="40419"/>
    <lineage>
        <taxon>Eukaryota</taxon>
        <taxon>Fungi</taxon>
        <taxon>Dikarya</taxon>
        <taxon>Basidiomycota</taxon>
        <taxon>Agaricomycotina</taxon>
        <taxon>Agaricomycetes</taxon>
        <taxon>Russulales</taxon>
        <taxon>Auriscalpiaceae</taxon>
        <taxon>Auriscalpium</taxon>
    </lineage>
</organism>
<reference evidence="1" key="1">
    <citation type="submission" date="2021-02" db="EMBL/GenBank/DDBJ databases">
        <authorList>
            <consortium name="DOE Joint Genome Institute"/>
            <person name="Ahrendt S."/>
            <person name="Looney B.P."/>
            <person name="Miyauchi S."/>
            <person name="Morin E."/>
            <person name="Drula E."/>
            <person name="Courty P.E."/>
            <person name="Chicoki N."/>
            <person name="Fauchery L."/>
            <person name="Kohler A."/>
            <person name="Kuo A."/>
            <person name="Labutti K."/>
            <person name="Pangilinan J."/>
            <person name="Lipzen A."/>
            <person name="Riley R."/>
            <person name="Andreopoulos W."/>
            <person name="He G."/>
            <person name="Johnson J."/>
            <person name="Barry K.W."/>
            <person name="Grigoriev I.V."/>
            <person name="Nagy L."/>
            <person name="Hibbett D."/>
            <person name="Henrissat B."/>
            <person name="Matheny P.B."/>
            <person name="Labbe J."/>
            <person name="Martin F."/>
        </authorList>
    </citation>
    <scope>NUCLEOTIDE SEQUENCE</scope>
    <source>
        <strain evidence="1">FP105234-sp</strain>
    </source>
</reference>
<comment type="caution">
    <text evidence="1">The sequence shown here is derived from an EMBL/GenBank/DDBJ whole genome shotgun (WGS) entry which is preliminary data.</text>
</comment>